<keyword evidence="13" id="KW-0032">Aminotransferase</keyword>
<evidence type="ECO:0000313" key="14">
    <source>
        <dbReference type="Proteomes" id="UP000262073"/>
    </source>
</evidence>
<dbReference type="GO" id="GO:0005829">
    <property type="term" value="C:cytosol"/>
    <property type="evidence" value="ECO:0007669"/>
    <property type="project" value="TreeGrafter"/>
</dbReference>
<dbReference type="EMBL" id="CP031769">
    <property type="protein sequence ID" value="AXR08451.1"/>
    <property type="molecule type" value="Genomic_DNA"/>
</dbReference>
<evidence type="ECO:0000256" key="12">
    <source>
        <dbReference type="RuleBase" id="RU004516"/>
    </source>
</evidence>
<dbReference type="Proteomes" id="UP000262073">
    <property type="component" value="Chromosome"/>
</dbReference>
<evidence type="ECO:0000256" key="9">
    <source>
        <dbReference type="ARBA" id="ARBA00069174"/>
    </source>
</evidence>
<protein>
    <recommendedName>
        <fullName evidence="9">Aminodeoxychorismate lyase</fullName>
        <ecNumber evidence="6">4.1.3.38</ecNumber>
    </recommendedName>
    <alternativeName>
        <fullName evidence="10">4-amino-4-deoxychorismate lyase</fullName>
    </alternativeName>
</protein>
<evidence type="ECO:0000313" key="13">
    <source>
        <dbReference type="EMBL" id="AXR08451.1"/>
    </source>
</evidence>
<accession>A0A346NSE4</accession>
<sequence>MDRGFLFGDGIYEVIPTHSGKPVGLQAHLARLANGLAEINIANPYDNKQWEEIIVTLVERNRTAQTGPYIGIYLHVSRGTVMSRQHAYPQDIPPTVFAYGFALASPPQPDVDKVSPLSVALEQDLRWERCHIKSTSLLGNVMHFEQGRMQGKQETILLNANDEVTEASSCNVFVVKDDIIYTPPLDNQLLPGITRMLVIESLSREGMKVKQEVVSKALLLAADEVWLTSSSKEITPVISIADQRVGNGKAGPVWAHAIAIFNRHKFSL</sequence>
<comment type="pathway">
    <text evidence="5">Cofactor biosynthesis; tetrahydrofolate biosynthesis; 4-aminobenzoate from chorismate: step 2/2.</text>
</comment>
<dbReference type="SUPFAM" id="SSF56752">
    <property type="entry name" value="D-aminoacid aminotransferase-like PLP-dependent enzymes"/>
    <property type="match status" value="1"/>
</dbReference>
<dbReference type="GO" id="GO:0008696">
    <property type="term" value="F:4-amino-4-deoxychorismate lyase activity"/>
    <property type="evidence" value="ECO:0007669"/>
    <property type="project" value="UniProtKB-EC"/>
</dbReference>
<dbReference type="PANTHER" id="PTHR42743:SF10">
    <property type="entry name" value="D-ALANINE AMINOTRANSFERASE"/>
    <property type="match status" value="1"/>
</dbReference>
<keyword evidence="13" id="KW-0808">Transferase</keyword>
<gene>
    <name evidence="13" type="ORF">D0Y50_08340</name>
</gene>
<evidence type="ECO:0000256" key="4">
    <source>
        <dbReference type="ARBA" id="ARBA00022909"/>
    </source>
</evidence>
<dbReference type="Gene3D" id="3.30.470.10">
    <property type="match status" value="1"/>
</dbReference>
<evidence type="ECO:0000256" key="5">
    <source>
        <dbReference type="ARBA" id="ARBA00035633"/>
    </source>
</evidence>
<dbReference type="Pfam" id="PF01063">
    <property type="entry name" value="Aminotran_4"/>
    <property type="match status" value="1"/>
</dbReference>
<organism evidence="13 14">
    <name type="scientific">Salinimonas sediminis</name>
    <dbReference type="NCBI Taxonomy" id="2303538"/>
    <lineage>
        <taxon>Bacteria</taxon>
        <taxon>Pseudomonadati</taxon>
        <taxon>Pseudomonadota</taxon>
        <taxon>Gammaproteobacteria</taxon>
        <taxon>Alteromonadales</taxon>
        <taxon>Alteromonadaceae</taxon>
        <taxon>Alteromonas/Salinimonas group</taxon>
        <taxon>Salinimonas</taxon>
    </lineage>
</organism>
<keyword evidence="14" id="KW-1185">Reference proteome</keyword>
<evidence type="ECO:0000256" key="8">
    <source>
        <dbReference type="ARBA" id="ARBA00054027"/>
    </source>
</evidence>
<comment type="cofactor">
    <cofactor evidence="1 12">
        <name>pyridoxal 5'-phosphate</name>
        <dbReference type="ChEBI" id="CHEBI:597326"/>
    </cofactor>
</comment>
<dbReference type="OrthoDB" id="21319at2"/>
<dbReference type="AlphaFoldDB" id="A0A346NSE4"/>
<evidence type="ECO:0000256" key="3">
    <source>
        <dbReference type="ARBA" id="ARBA00022898"/>
    </source>
</evidence>
<dbReference type="GO" id="GO:0008652">
    <property type="term" value="P:amino acid biosynthetic process"/>
    <property type="evidence" value="ECO:0007669"/>
    <property type="project" value="UniProtKB-ARBA"/>
</dbReference>
<dbReference type="RefSeq" id="WP_117318684.1">
    <property type="nucleotide sequence ID" value="NZ_CP031769.1"/>
</dbReference>
<dbReference type="GO" id="GO:0008483">
    <property type="term" value="F:transaminase activity"/>
    <property type="evidence" value="ECO:0007669"/>
    <property type="project" value="UniProtKB-KW"/>
</dbReference>
<comment type="similarity">
    <text evidence="2 11">Belongs to the class-IV pyridoxal-phosphate-dependent aminotransferase family.</text>
</comment>
<dbReference type="InterPro" id="IPR043131">
    <property type="entry name" value="BCAT-like_N"/>
</dbReference>
<evidence type="ECO:0000256" key="1">
    <source>
        <dbReference type="ARBA" id="ARBA00001933"/>
    </source>
</evidence>
<evidence type="ECO:0000256" key="7">
    <source>
        <dbReference type="ARBA" id="ARBA00049529"/>
    </source>
</evidence>
<dbReference type="InterPro" id="IPR043132">
    <property type="entry name" value="BCAT-like_C"/>
</dbReference>
<reference evidence="13 14" key="1">
    <citation type="submission" date="2018-08" db="EMBL/GenBank/DDBJ databases">
        <title>Salinimonas sediminis sp. nov., a piezophilic bacterium isolated from a deep-sea sediment sample from the New Britain Trench.</title>
        <authorList>
            <person name="Cao J."/>
        </authorList>
    </citation>
    <scope>NUCLEOTIDE SEQUENCE [LARGE SCALE GENOMIC DNA]</scope>
    <source>
        <strain evidence="13 14">N102</strain>
    </source>
</reference>
<dbReference type="FunFam" id="3.20.10.10:FF:000002">
    <property type="entry name" value="D-alanine aminotransferase"/>
    <property type="match status" value="1"/>
</dbReference>
<comment type="catalytic activity">
    <reaction evidence="7">
        <text>4-amino-4-deoxychorismate = 4-aminobenzoate + pyruvate + H(+)</text>
        <dbReference type="Rhea" id="RHEA:16201"/>
        <dbReference type="ChEBI" id="CHEBI:15361"/>
        <dbReference type="ChEBI" id="CHEBI:15378"/>
        <dbReference type="ChEBI" id="CHEBI:17836"/>
        <dbReference type="ChEBI" id="CHEBI:58406"/>
        <dbReference type="EC" id="4.1.3.38"/>
    </reaction>
</comment>
<keyword evidence="3 12" id="KW-0663">Pyridoxal phosphate</keyword>
<dbReference type="InterPro" id="IPR050571">
    <property type="entry name" value="Class-IV_PLP-Dep_Aminotrnsfr"/>
</dbReference>
<keyword evidence="4" id="KW-0289">Folate biosynthesis</keyword>
<evidence type="ECO:0000256" key="11">
    <source>
        <dbReference type="RuleBase" id="RU004106"/>
    </source>
</evidence>
<dbReference type="PANTHER" id="PTHR42743">
    <property type="entry name" value="AMINO-ACID AMINOTRANSFERASE"/>
    <property type="match status" value="1"/>
</dbReference>
<dbReference type="KEGG" id="salm:D0Y50_08340"/>
<evidence type="ECO:0000256" key="2">
    <source>
        <dbReference type="ARBA" id="ARBA00009320"/>
    </source>
</evidence>
<dbReference type="EC" id="4.1.3.38" evidence="6"/>
<name>A0A346NSE4_9ALTE</name>
<dbReference type="InterPro" id="IPR018300">
    <property type="entry name" value="Aminotrans_IV_CS"/>
</dbReference>
<dbReference type="InterPro" id="IPR036038">
    <property type="entry name" value="Aminotransferase-like"/>
</dbReference>
<evidence type="ECO:0000256" key="10">
    <source>
        <dbReference type="ARBA" id="ARBA00080135"/>
    </source>
</evidence>
<dbReference type="PROSITE" id="PS00770">
    <property type="entry name" value="AA_TRANSFER_CLASS_4"/>
    <property type="match status" value="1"/>
</dbReference>
<dbReference type="InterPro" id="IPR001544">
    <property type="entry name" value="Aminotrans_IV"/>
</dbReference>
<dbReference type="GO" id="GO:0046656">
    <property type="term" value="P:folic acid biosynthetic process"/>
    <property type="evidence" value="ECO:0007669"/>
    <property type="project" value="UniProtKB-KW"/>
</dbReference>
<comment type="function">
    <text evidence="8">Involved in the biosynthesis of p-aminobenzoate (PABA), a precursor of tetrahydrofolate. Converts 4-amino-4-deoxychorismate into 4-aminobenzoate (PABA) and pyruvate.</text>
</comment>
<proteinExistence type="inferred from homology"/>
<evidence type="ECO:0000256" key="6">
    <source>
        <dbReference type="ARBA" id="ARBA00035676"/>
    </source>
</evidence>
<dbReference type="Gene3D" id="3.20.10.10">
    <property type="entry name" value="D-amino Acid Aminotransferase, subunit A, domain 2"/>
    <property type="match status" value="1"/>
</dbReference>